<evidence type="ECO:0000313" key="3">
    <source>
        <dbReference type="Proteomes" id="UP000585638"/>
    </source>
</evidence>
<reference evidence="2 3" key="1">
    <citation type="submission" date="2020-08" db="EMBL/GenBank/DDBJ databases">
        <title>Sequencing the genomes of 1000 actinobacteria strains.</title>
        <authorList>
            <person name="Klenk H.-P."/>
        </authorList>
    </citation>
    <scope>NUCLEOTIDE SEQUENCE [LARGE SCALE GENOMIC DNA]</scope>
    <source>
        <strain evidence="2 3">DSM 43851</strain>
    </source>
</reference>
<keyword evidence="1" id="KW-0732">Signal</keyword>
<dbReference type="AlphaFoldDB" id="A0A7W9KBT8"/>
<proteinExistence type="predicted"/>
<feature type="chain" id="PRO_5030763412" evidence="1">
    <location>
        <begin position="31"/>
        <end position="47"/>
    </location>
</feature>
<dbReference type="RefSeq" id="WP_184858611.1">
    <property type="nucleotide sequence ID" value="NZ_BAAAWY010000002.1"/>
</dbReference>
<feature type="signal peptide" evidence="1">
    <location>
        <begin position="1"/>
        <end position="30"/>
    </location>
</feature>
<evidence type="ECO:0000256" key="1">
    <source>
        <dbReference type="SAM" id="SignalP"/>
    </source>
</evidence>
<evidence type="ECO:0000313" key="2">
    <source>
        <dbReference type="EMBL" id="MBB5889632.1"/>
    </source>
</evidence>
<accession>A0A7W9KBT8</accession>
<organism evidence="2 3">
    <name type="scientific">Kutzneria kofuensis</name>
    <dbReference type="NCBI Taxonomy" id="103725"/>
    <lineage>
        <taxon>Bacteria</taxon>
        <taxon>Bacillati</taxon>
        <taxon>Actinomycetota</taxon>
        <taxon>Actinomycetes</taxon>
        <taxon>Pseudonocardiales</taxon>
        <taxon>Pseudonocardiaceae</taxon>
        <taxon>Kutzneria</taxon>
    </lineage>
</organism>
<dbReference type="PROSITE" id="PS51318">
    <property type="entry name" value="TAT"/>
    <property type="match status" value="1"/>
</dbReference>
<name>A0A7W9KBT8_9PSEU</name>
<dbReference type="EMBL" id="JACHIR010000001">
    <property type="protein sequence ID" value="MBB5889632.1"/>
    <property type="molecule type" value="Genomic_DNA"/>
</dbReference>
<sequence length="47" mass="4648">MSGSFVRNTLLTVGAAVVAALTAFAPVAQAAGDPHAVTPQIQSLRAA</sequence>
<dbReference type="Proteomes" id="UP000585638">
    <property type="component" value="Unassembled WGS sequence"/>
</dbReference>
<dbReference type="InterPro" id="IPR006311">
    <property type="entry name" value="TAT_signal"/>
</dbReference>
<gene>
    <name evidence="2" type="ORF">BJ998_000828</name>
</gene>
<comment type="caution">
    <text evidence="2">The sequence shown here is derived from an EMBL/GenBank/DDBJ whole genome shotgun (WGS) entry which is preliminary data.</text>
</comment>
<protein>
    <submittedName>
        <fullName evidence="2">Uncharacterized protein</fullName>
    </submittedName>
</protein>
<keyword evidence="3" id="KW-1185">Reference proteome</keyword>